<dbReference type="Proteomes" id="UP000198806">
    <property type="component" value="Unassembled WGS sequence"/>
</dbReference>
<dbReference type="AlphaFoldDB" id="A0A1I5EP28"/>
<dbReference type="SMART" id="SM00257">
    <property type="entry name" value="LysM"/>
    <property type="match status" value="1"/>
</dbReference>
<evidence type="ECO:0000313" key="2">
    <source>
        <dbReference type="EMBL" id="SFO13160.1"/>
    </source>
</evidence>
<dbReference type="PANTHER" id="PTHR34700:SF4">
    <property type="entry name" value="PHAGE-LIKE ELEMENT PBSX PROTEIN XKDP"/>
    <property type="match status" value="1"/>
</dbReference>
<dbReference type="PROSITE" id="PS51782">
    <property type="entry name" value="LYSM"/>
    <property type="match status" value="1"/>
</dbReference>
<dbReference type="Pfam" id="PF01476">
    <property type="entry name" value="LysM"/>
    <property type="match status" value="1"/>
</dbReference>
<dbReference type="PANTHER" id="PTHR34700">
    <property type="entry name" value="POTASSIUM BINDING PROTEIN KBP"/>
    <property type="match status" value="1"/>
</dbReference>
<keyword evidence="3" id="KW-1185">Reference proteome</keyword>
<dbReference type="CDD" id="cd00118">
    <property type="entry name" value="LysM"/>
    <property type="match status" value="1"/>
</dbReference>
<organism evidence="2 3">
    <name type="scientific">Anaerocolumna aminovalerica</name>
    <dbReference type="NCBI Taxonomy" id="1527"/>
    <lineage>
        <taxon>Bacteria</taxon>
        <taxon>Bacillati</taxon>
        <taxon>Bacillota</taxon>
        <taxon>Clostridia</taxon>
        <taxon>Lachnospirales</taxon>
        <taxon>Lachnospiraceae</taxon>
        <taxon>Anaerocolumna</taxon>
    </lineage>
</organism>
<dbReference type="InterPro" id="IPR018392">
    <property type="entry name" value="LysM"/>
</dbReference>
<dbReference type="InterPro" id="IPR036779">
    <property type="entry name" value="LysM_dom_sf"/>
</dbReference>
<accession>A0A1I5EP28</accession>
<dbReference type="Gene3D" id="3.10.350.10">
    <property type="entry name" value="LysM domain"/>
    <property type="match status" value="1"/>
</dbReference>
<sequence>MRDYAVFFEYNKKTYRIPVNPEEIEISSSQAVKKYEILSLGQIAVPTHLELREYSFETEFPKYSKKYRPHYIETPNEFHGSDFYIDFFSRLQRKLIPVRFIAGRFTDNNDNEIVDKEEIDLNKCINSLVLIEELTITEKAGEEGDKYVGFKLLEYIPYSKKTPDNVTFETNESGKTVAKKKKVKGNETSNPKSNGYHIVRQGESLWAIAKKYYGNGAKNNIIYNANKNIIKNPNMLKVGWKLKIPEES</sequence>
<dbReference type="OrthoDB" id="9815473at2"/>
<dbReference type="RefSeq" id="WP_091685766.1">
    <property type="nucleotide sequence ID" value="NZ_BAABFM010000061.1"/>
</dbReference>
<proteinExistence type="predicted"/>
<evidence type="ECO:0000259" key="1">
    <source>
        <dbReference type="PROSITE" id="PS51782"/>
    </source>
</evidence>
<reference evidence="2 3" key="1">
    <citation type="submission" date="2016-10" db="EMBL/GenBank/DDBJ databases">
        <authorList>
            <person name="de Groot N.N."/>
        </authorList>
    </citation>
    <scope>NUCLEOTIDE SEQUENCE [LARGE SCALE GENOMIC DNA]</scope>
    <source>
        <strain evidence="2 3">DSM 1283</strain>
    </source>
</reference>
<dbReference type="SUPFAM" id="SSF54106">
    <property type="entry name" value="LysM domain"/>
    <property type="match status" value="1"/>
</dbReference>
<dbReference type="EMBL" id="FOWD01000010">
    <property type="protein sequence ID" value="SFO13160.1"/>
    <property type="molecule type" value="Genomic_DNA"/>
</dbReference>
<feature type="domain" description="LysM" evidence="1">
    <location>
        <begin position="195"/>
        <end position="244"/>
    </location>
</feature>
<gene>
    <name evidence="2" type="ORF">SAMN04489757_11050</name>
</gene>
<dbReference type="STRING" id="1527.SAMN04489757_11050"/>
<dbReference type="InterPro" id="IPR052196">
    <property type="entry name" value="Bact_Kbp"/>
</dbReference>
<name>A0A1I5EP28_9FIRM</name>
<protein>
    <submittedName>
        <fullName evidence="2">LysM domain-containing protein</fullName>
    </submittedName>
</protein>
<evidence type="ECO:0000313" key="3">
    <source>
        <dbReference type="Proteomes" id="UP000198806"/>
    </source>
</evidence>